<accession>A0A1F7J6K8</accession>
<dbReference type="Proteomes" id="UP000178558">
    <property type="component" value="Unassembled WGS sequence"/>
</dbReference>
<dbReference type="NCBIfam" id="TIGR00447">
    <property type="entry name" value="pth"/>
    <property type="match status" value="1"/>
</dbReference>
<sequence>MKLIAGLGNPGKKYEKNRHNAGFMLCDYILEQLELSPDNLKFNEKLKSALFKFGGNKKDYLFIEPQTYMNRSGDAVKAVLDYYKSPIGDLLVLYDDLDIRLGDFKIQVGTGPQLHNGVISLEQALGSRNFTHVRIGVDNRVKNPPVGGQIDGETYVLQDFTSKEKEELMGKVFPRIFESLSF</sequence>
<keyword evidence="1" id="KW-0820">tRNA-binding</keyword>
<keyword evidence="3" id="KW-0694">RNA-binding</keyword>
<dbReference type="PANTHER" id="PTHR17224">
    <property type="entry name" value="PEPTIDYL-TRNA HYDROLASE"/>
    <property type="match status" value="1"/>
</dbReference>
<evidence type="ECO:0000313" key="5">
    <source>
        <dbReference type="Proteomes" id="UP000178558"/>
    </source>
</evidence>
<dbReference type="AlphaFoldDB" id="A0A1F7J6K8"/>
<dbReference type="GO" id="GO:0004045">
    <property type="term" value="F:peptidyl-tRNA hydrolase activity"/>
    <property type="evidence" value="ECO:0007669"/>
    <property type="project" value="InterPro"/>
</dbReference>
<evidence type="ECO:0000256" key="3">
    <source>
        <dbReference type="ARBA" id="ARBA00022884"/>
    </source>
</evidence>
<dbReference type="InterPro" id="IPR036416">
    <property type="entry name" value="Pept_tRNA_hydro_sf"/>
</dbReference>
<evidence type="ECO:0000256" key="2">
    <source>
        <dbReference type="ARBA" id="ARBA00022801"/>
    </source>
</evidence>
<dbReference type="InterPro" id="IPR001328">
    <property type="entry name" value="Pept_tRNA_hydro"/>
</dbReference>
<reference evidence="4 5" key="1">
    <citation type="journal article" date="2016" name="Nat. Commun.">
        <title>Thousands of microbial genomes shed light on interconnected biogeochemical processes in an aquifer system.</title>
        <authorList>
            <person name="Anantharaman K."/>
            <person name="Brown C.T."/>
            <person name="Hug L.A."/>
            <person name="Sharon I."/>
            <person name="Castelle C.J."/>
            <person name="Probst A.J."/>
            <person name="Thomas B.C."/>
            <person name="Singh A."/>
            <person name="Wilkins M.J."/>
            <person name="Karaoz U."/>
            <person name="Brodie E.L."/>
            <person name="Williams K.H."/>
            <person name="Hubbard S.S."/>
            <person name="Banfield J.F."/>
        </authorList>
    </citation>
    <scope>NUCLEOTIDE SEQUENCE [LARGE SCALE GENOMIC DNA]</scope>
</reference>
<dbReference type="EMBL" id="MGAQ01000003">
    <property type="protein sequence ID" value="OGK51219.1"/>
    <property type="molecule type" value="Genomic_DNA"/>
</dbReference>
<dbReference type="PANTHER" id="PTHR17224:SF1">
    <property type="entry name" value="PEPTIDYL-TRNA HYDROLASE"/>
    <property type="match status" value="1"/>
</dbReference>
<dbReference type="Gene3D" id="3.40.50.1470">
    <property type="entry name" value="Peptidyl-tRNA hydrolase"/>
    <property type="match status" value="1"/>
</dbReference>
<evidence type="ECO:0000256" key="1">
    <source>
        <dbReference type="ARBA" id="ARBA00022555"/>
    </source>
</evidence>
<comment type="caution">
    <text evidence="4">The sequence shown here is derived from an EMBL/GenBank/DDBJ whole genome shotgun (WGS) entry which is preliminary data.</text>
</comment>
<keyword evidence="2" id="KW-0378">Hydrolase</keyword>
<dbReference type="Pfam" id="PF01195">
    <property type="entry name" value="Pept_tRNA_hydro"/>
    <property type="match status" value="1"/>
</dbReference>
<evidence type="ECO:0008006" key="6">
    <source>
        <dbReference type="Google" id="ProtNLM"/>
    </source>
</evidence>
<protein>
    <recommendedName>
        <fullName evidence="6">Aminoacyl-tRNA hydrolase</fullName>
    </recommendedName>
</protein>
<proteinExistence type="predicted"/>
<organism evidence="4 5">
    <name type="scientific">Candidatus Roizmanbacteria bacterium RIFCSPLOWO2_01_FULL_40_42</name>
    <dbReference type="NCBI Taxonomy" id="1802066"/>
    <lineage>
        <taxon>Bacteria</taxon>
        <taxon>Candidatus Roizmaniibacteriota</taxon>
    </lineage>
</organism>
<name>A0A1F7J6K8_9BACT</name>
<dbReference type="GO" id="GO:0000049">
    <property type="term" value="F:tRNA binding"/>
    <property type="evidence" value="ECO:0007669"/>
    <property type="project" value="UniProtKB-KW"/>
</dbReference>
<evidence type="ECO:0000313" key="4">
    <source>
        <dbReference type="EMBL" id="OGK51219.1"/>
    </source>
</evidence>
<dbReference type="SUPFAM" id="SSF53178">
    <property type="entry name" value="Peptidyl-tRNA hydrolase-like"/>
    <property type="match status" value="1"/>
</dbReference>
<gene>
    <name evidence="4" type="ORF">A3B50_03305</name>
</gene>